<dbReference type="EMBL" id="UYSU01039684">
    <property type="protein sequence ID" value="VDM01583.1"/>
    <property type="molecule type" value="Genomic_DNA"/>
</dbReference>
<sequence length="113" mass="12605">MDRLRSATRNLHATPFRASTATSFTPLDLDKREFVLVRHDTICQPLQSPYDGSYKIVRQPGTDTVSTDRVKPDAKPISPPTQRPAADGDVNTIYQLQPNSYSPHKIRPSCVLA</sequence>
<evidence type="ECO:0000313" key="3">
    <source>
        <dbReference type="Proteomes" id="UP000275846"/>
    </source>
</evidence>
<dbReference type="OrthoDB" id="10056584at2759"/>
<accession>A0A183TFE9</accession>
<gene>
    <name evidence="2" type="ORF">SSLN_LOCUS15197</name>
</gene>
<evidence type="ECO:0000256" key="1">
    <source>
        <dbReference type="SAM" id="MobiDB-lite"/>
    </source>
</evidence>
<feature type="region of interest" description="Disordered" evidence="1">
    <location>
        <begin position="49"/>
        <end position="89"/>
    </location>
</feature>
<evidence type="ECO:0000313" key="4">
    <source>
        <dbReference type="WBParaSite" id="SSLN_0001576501-mRNA-1"/>
    </source>
</evidence>
<keyword evidence="3" id="KW-1185">Reference proteome</keyword>
<reference evidence="4" key="1">
    <citation type="submission" date="2016-06" db="UniProtKB">
        <authorList>
            <consortium name="WormBaseParasite"/>
        </authorList>
    </citation>
    <scope>IDENTIFICATION</scope>
</reference>
<proteinExistence type="predicted"/>
<dbReference type="AlphaFoldDB" id="A0A183TFE9"/>
<organism evidence="4">
    <name type="scientific">Schistocephalus solidus</name>
    <name type="common">Tapeworm</name>
    <dbReference type="NCBI Taxonomy" id="70667"/>
    <lineage>
        <taxon>Eukaryota</taxon>
        <taxon>Metazoa</taxon>
        <taxon>Spiralia</taxon>
        <taxon>Lophotrochozoa</taxon>
        <taxon>Platyhelminthes</taxon>
        <taxon>Cestoda</taxon>
        <taxon>Eucestoda</taxon>
        <taxon>Diphyllobothriidea</taxon>
        <taxon>Diphyllobothriidae</taxon>
        <taxon>Schistocephalus</taxon>
    </lineage>
</organism>
<reference evidence="2 3" key="2">
    <citation type="submission" date="2018-11" db="EMBL/GenBank/DDBJ databases">
        <authorList>
            <consortium name="Pathogen Informatics"/>
        </authorList>
    </citation>
    <scope>NUCLEOTIDE SEQUENCE [LARGE SCALE GENOMIC DNA]</scope>
    <source>
        <strain evidence="2 3">NST_G2</strain>
    </source>
</reference>
<dbReference type="Proteomes" id="UP000275846">
    <property type="component" value="Unassembled WGS sequence"/>
</dbReference>
<protein>
    <submittedName>
        <fullName evidence="2 4">Uncharacterized protein</fullName>
    </submittedName>
</protein>
<evidence type="ECO:0000313" key="2">
    <source>
        <dbReference type="EMBL" id="VDM01583.1"/>
    </source>
</evidence>
<dbReference type="WBParaSite" id="SSLN_0001576501-mRNA-1">
    <property type="protein sequence ID" value="SSLN_0001576501-mRNA-1"/>
    <property type="gene ID" value="SSLN_0001576501"/>
</dbReference>
<name>A0A183TFE9_SCHSO</name>